<evidence type="ECO:0000313" key="4">
    <source>
        <dbReference type="Proteomes" id="UP000053562"/>
    </source>
</evidence>
<keyword evidence="2" id="KW-1133">Transmembrane helix</keyword>
<dbReference type="AlphaFoldDB" id="A0A0J9VAD0"/>
<dbReference type="OrthoDB" id="10350763at2759"/>
<feature type="transmembrane region" description="Helical" evidence="2">
    <location>
        <begin position="405"/>
        <end position="425"/>
    </location>
</feature>
<dbReference type="EMBL" id="KQ234151">
    <property type="protein sequence ID" value="KMZ83038.1"/>
    <property type="molecule type" value="Genomic_DNA"/>
</dbReference>
<name>A0A0J9VAD0_PLAVI</name>
<proteinExistence type="predicted"/>
<evidence type="ECO:0000313" key="3">
    <source>
        <dbReference type="EMBL" id="KMZ83038.1"/>
    </source>
</evidence>
<protein>
    <submittedName>
        <fullName evidence="3">Variable surface protein Vir24</fullName>
    </submittedName>
</protein>
<dbReference type="Pfam" id="PF05795">
    <property type="entry name" value="Plasmodium_Vir"/>
    <property type="match status" value="1"/>
</dbReference>
<evidence type="ECO:0000256" key="1">
    <source>
        <dbReference type="SAM" id="MobiDB-lite"/>
    </source>
</evidence>
<feature type="compositionally biased region" description="Acidic residues" evidence="1">
    <location>
        <begin position="305"/>
        <end position="331"/>
    </location>
</feature>
<dbReference type="InterPro" id="IPR008780">
    <property type="entry name" value="Plasmodium_Vir"/>
</dbReference>
<feature type="compositionally biased region" description="Basic and acidic residues" evidence="1">
    <location>
        <begin position="332"/>
        <end position="342"/>
    </location>
</feature>
<dbReference type="Proteomes" id="UP000053562">
    <property type="component" value="Unassembled WGS sequence"/>
</dbReference>
<evidence type="ECO:0000256" key="2">
    <source>
        <dbReference type="SAM" id="Phobius"/>
    </source>
</evidence>
<organism evidence="3 4">
    <name type="scientific">Plasmodium vivax India VII</name>
    <dbReference type="NCBI Taxonomy" id="1077284"/>
    <lineage>
        <taxon>Eukaryota</taxon>
        <taxon>Sar</taxon>
        <taxon>Alveolata</taxon>
        <taxon>Apicomplexa</taxon>
        <taxon>Aconoidasida</taxon>
        <taxon>Haemosporida</taxon>
        <taxon>Plasmodiidae</taxon>
        <taxon>Plasmodium</taxon>
        <taxon>Plasmodium (Plasmodium)</taxon>
    </lineage>
</organism>
<keyword evidence="2" id="KW-0812">Transmembrane</keyword>
<keyword evidence="2" id="KW-0472">Membrane</keyword>
<reference evidence="3 4" key="1">
    <citation type="submission" date="2011-08" db="EMBL/GenBank/DDBJ databases">
        <title>The Genome Sequence of Plasmodium vivax India VII.</title>
        <authorList>
            <consortium name="The Broad Institute Genome Sequencing Platform"/>
            <consortium name="The Broad Institute Genome Sequencing Center for Infectious Disease"/>
            <person name="Neafsey D."/>
            <person name="Carlton J."/>
            <person name="Barnwell J."/>
            <person name="Collins W."/>
            <person name="Escalante A."/>
            <person name="Mullikin J."/>
            <person name="Saul A."/>
            <person name="Guigo R."/>
            <person name="Camara F."/>
            <person name="Young S.K."/>
            <person name="Zeng Q."/>
            <person name="Gargeya S."/>
            <person name="Fitzgerald M."/>
            <person name="Haas B."/>
            <person name="Abouelleil A."/>
            <person name="Alvarado L."/>
            <person name="Arachchi H.M."/>
            <person name="Berlin A."/>
            <person name="Brown A."/>
            <person name="Chapman S.B."/>
            <person name="Chen Z."/>
            <person name="Dunbar C."/>
            <person name="Freedman E."/>
            <person name="Gearin G."/>
            <person name="Gellesch M."/>
            <person name="Goldberg J."/>
            <person name="Griggs A."/>
            <person name="Gujja S."/>
            <person name="Heiman D."/>
            <person name="Howarth C."/>
            <person name="Larson L."/>
            <person name="Lui A."/>
            <person name="MacDonald P.J.P."/>
            <person name="Montmayeur A."/>
            <person name="Murphy C."/>
            <person name="Neiman D."/>
            <person name="Pearson M."/>
            <person name="Priest M."/>
            <person name="Roberts A."/>
            <person name="Saif S."/>
            <person name="Shea T."/>
            <person name="Shenoy N."/>
            <person name="Sisk P."/>
            <person name="Stolte C."/>
            <person name="Sykes S."/>
            <person name="Wortman J."/>
            <person name="Nusbaum C."/>
            <person name="Birren B."/>
        </authorList>
    </citation>
    <scope>NUCLEOTIDE SEQUENCE [LARGE SCALE GENOMIC DNA]</scope>
    <source>
        <strain evidence="3 4">India VII</strain>
    </source>
</reference>
<feature type="region of interest" description="Disordered" evidence="1">
    <location>
        <begin position="286"/>
        <end position="361"/>
    </location>
</feature>
<sequence length="490" mass="55850">MSEYGLDFLELSDIGNSPLKDLPSSKIYKIFNDNNNTNSSDGNCAGVNVYNNDDGVKKLCKKFEKNSKGLDTLVGKDVIQETRCSYLTYWIYDEIRKQLNKSSYNNHRNSIINELDEASFKIFYSLIYSNHGCQINIEDKFEEWKEEKILYDYFKNCDTIIEYAKDKSKCTDYYNYVNSIKKYYNKKKVNESCCYSRVFECKEFFNCEEKYDPDVILSKLKCDGDHSTEKTAETPKLPNEAESETSNLVNRLGYNNLVCNYVERDENDSSGVARCAVYPSSPNSFRSSYYPDVSQGNYDSSPENREEEAGEEGEEPDAQGDSEEPEMEEVDTIQKNDKEQKKCPNGKIVSGPKGECEEPNVRSGTVVGKKWVGSSPTEADIEDIRSFSRNYLLGIDDTMLKKNTFRFATGGALSMGVLMTMFVYYKVIRRFSLKNIYTFFPTSISRKKHFNGHGGMAMHHFGQGIPGEAIPGPGSANAENRRLRVAYHSI</sequence>
<accession>A0A0J9VAD0</accession>
<gene>
    <name evidence="3" type="ORF">PVIIG_04603</name>
</gene>